<dbReference type="EMBL" id="CP025781">
    <property type="protein sequence ID" value="QBC42997.1"/>
    <property type="molecule type" value="Genomic_DNA"/>
</dbReference>
<sequence>MLKFNTYLVDKNTETTGLEAQSNTEQKAKKKPVATGQIKRKFTKKHRIEAESYQHITQGS</sequence>
<evidence type="ECO:0000256" key="1">
    <source>
        <dbReference type="SAM" id="MobiDB-lite"/>
    </source>
</evidence>
<feature type="compositionally biased region" description="Polar residues" evidence="1">
    <location>
        <begin position="14"/>
        <end position="25"/>
    </location>
</feature>
<dbReference type="AlphaFoldDB" id="A0A7G3G6R7"/>
<proteinExistence type="predicted"/>
<evidence type="ECO:0000313" key="3">
    <source>
        <dbReference type="Proteomes" id="UP000515917"/>
    </source>
</evidence>
<dbReference type="KEGG" id="ifl:C1H71_05135"/>
<organism evidence="2 3">
    <name type="scientific">Iodobacter fluviatilis</name>
    <dbReference type="NCBI Taxonomy" id="537"/>
    <lineage>
        <taxon>Bacteria</taxon>
        <taxon>Pseudomonadati</taxon>
        <taxon>Pseudomonadota</taxon>
        <taxon>Betaproteobacteria</taxon>
        <taxon>Neisseriales</taxon>
        <taxon>Chitinibacteraceae</taxon>
        <taxon>Iodobacter</taxon>
    </lineage>
</organism>
<protein>
    <submittedName>
        <fullName evidence="2">Uncharacterized protein</fullName>
    </submittedName>
</protein>
<feature type="compositionally biased region" description="Basic residues" evidence="1">
    <location>
        <begin position="28"/>
        <end position="37"/>
    </location>
</feature>
<evidence type="ECO:0000313" key="2">
    <source>
        <dbReference type="EMBL" id="QBC42997.1"/>
    </source>
</evidence>
<gene>
    <name evidence="2" type="ORF">C1H71_05135</name>
</gene>
<reference evidence="2 3" key="1">
    <citation type="submission" date="2018-01" db="EMBL/GenBank/DDBJ databases">
        <title>Genome sequence of Iodobacter sp. strain PCH194 isolated from Indian Trans-Himalaya.</title>
        <authorList>
            <person name="Kumar V."/>
            <person name="Thakur V."/>
            <person name="Kumar S."/>
            <person name="Singh D."/>
        </authorList>
    </citation>
    <scope>NUCLEOTIDE SEQUENCE [LARGE SCALE GENOMIC DNA]</scope>
    <source>
        <strain evidence="2 3">PCH194</strain>
    </source>
</reference>
<dbReference type="Proteomes" id="UP000515917">
    <property type="component" value="Chromosome"/>
</dbReference>
<feature type="region of interest" description="Disordered" evidence="1">
    <location>
        <begin position="14"/>
        <end position="37"/>
    </location>
</feature>
<name>A0A7G3G6R7_9NEIS</name>
<keyword evidence="3" id="KW-1185">Reference proteome</keyword>
<accession>A0A7G3G6R7</accession>